<evidence type="ECO:0000259" key="9">
    <source>
        <dbReference type="Pfam" id="PF02811"/>
    </source>
</evidence>
<dbReference type="SUPFAM" id="SSF89550">
    <property type="entry name" value="PHP domain-like"/>
    <property type="match status" value="1"/>
</dbReference>
<evidence type="ECO:0000256" key="6">
    <source>
        <dbReference type="ARBA" id="ARBA00023102"/>
    </source>
</evidence>
<dbReference type="GO" id="GO:0005737">
    <property type="term" value="C:cytoplasm"/>
    <property type="evidence" value="ECO:0007669"/>
    <property type="project" value="TreeGrafter"/>
</dbReference>
<comment type="catalytic activity">
    <reaction evidence="7 8">
        <text>L-histidinol phosphate + H2O = L-histidinol + phosphate</text>
        <dbReference type="Rhea" id="RHEA:14465"/>
        <dbReference type="ChEBI" id="CHEBI:15377"/>
        <dbReference type="ChEBI" id="CHEBI:43474"/>
        <dbReference type="ChEBI" id="CHEBI:57699"/>
        <dbReference type="ChEBI" id="CHEBI:57980"/>
        <dbReference type="EC" id="3.1.3.15"/>
    </reaction>
</comment>
<dbReference type="GO" id="GO:0004401">
    <property type="term" value="F:histidinol-phosphatase activity"/>
    <property type="evidence" value="ECO:0007669"/>
    <property type="project" value="UniProtKB-UniRule"/>
</dbReference>
<evidence type="ECO:0000256" key="7">
    <source>
        <dbReference type="ARBA" id="ARBA00049158"/>
    </source>
</evidence>
<accession>C7N6K6</accession>
<evidence type="ECO:0000256" key="5">
    <source>
        <dbReference type="ARBA" id="ARBA00022801"/>
    </source>
</evidence>
<reference evidence="10 11" key="1">
    <citation type="journal article" date="2009" name="Stand. Genomic Sci.">
        <title>Complete genome sequence of Slackia heliotrinireducens type strain (RHS 1).</title>
        <authorList>
            <person name="Pukall R."/>
            <person name="Lapidus A."/>
            <person name="Nolan M."/>
            <person name="Copeland A."/>
            <person name="Glavina Del Rio T."/>
            <person name="Lucas S."/>
            <person name="Chen F."/>
            <person name="Tice H."/>
            <person name="Cheng J.F."/>
            <person name="Chertkov O."/>
            <person name="Bruce D."/>
            <person name="Goodwin L."/>
            <person name="Kuske C."/>
            <person name="Brettin T."/>
            <person name="Detter J.C."/>
            <person name="Han C."/>
            <person name="Pitluck S."/>
            <person name="Pati A."/>
            <person name="Mavrommatis K."/>
            <person name="Ivanova N."/>
            <person name="Ovchinnikova G."/>
            <person name="Chen A."/>
            <person name="Palaniappan K."/>
            <person name="Schneider S."/>
            <person name="Rohde M."/>
            <person name="Chain P."/>
            <person name="D'haeseleer P."/>
            <person name="Goker M."/>
            <person name="Bristow J."/>
            <person name="Eisen J.A."/>
            <person name="Markowitz V."/>
            <person name="Kyrpides N.C."/>
            <person name="Klenk H.P."/>
            <person name="Hugenholtz P."/>
        </authorList>
    </citation>
    <scope>NUCLEOTIDE SEQUENCE [LARGE SCALE GENOMIC DNA]</scope>
    <source>
        <strain evidence="11">ATCC 29202 / DSM 20476 / NCTC 11029 / RHS 1</strain>
    </source>
</reference>
<dbReference type="UniPathway" id="UPA00031">
    <property type="reaction ID" value="UER00013"/>
</dbReference>
<evidence type="ECO:0000313" key="11">
    <source>
        <dbReference type="Proteomes" id="UP000002026"/>
    </source>
</evidence>
<dbReference type="PANTHER" id="PTHR21039:SF0">
    <property type="entry name" value="HISTIDINOL-PHOSPHATASE"/>
    <property type="match status" value="1"/>
</dbReference>
<proteinExistence type="inferred from homology"/>
<evidence type="ECO:0000313" key="10">
    <source>
        <dbReference type="EMBL" id="ACV22541.1"/>
    </source>
</evidence>
<dbReference type="HOGENOM" id="CLU_054611_2_0_11"/>
<dbReference type="Pfam" id="PF02811">
    <property type="entry name" value="PHP"/>
    <property type="match status" value="1"/>
</dbReference>
<dbReference type="GO" id="GO:0000105">
    <property type="term" value="P:L-histidine biosynthetic process"/>
    <property type="evidence" value="ECO:0007669"/>
    <property type="project" value="UniProtKB-UniRule"/>
</dbReference>
<dbReference type="RefSeq" id="WP_012798643.1">
    <property type="nucleotide sequence ID" value="NC_013165.1"/>
</dbReference>
<dbReference type="InterPro" id="IPR016195">
    <property type="entry name" value="Pol/histidinol_Pase-like"/>
</dbReference>
<evidence type="ECO:0000256" key="2">
    <source>
        <dbReference type="ARBA" id="ARBA00009152"/>
    </source>
</evidence>
<dbReference type="NCBIfam" id="TIGR01856">
    <property type="entry name" value="hisJ_fam"/>
    <property type="match status" value="1"/>
</dbReference>
<evidence type="ECO:0000256" key="8">
    <source>
        <dbReference type="RuleBase" id="RU366003"/>
    </source>
</evidence>
<organism evidence="10 11">
    <name type="scientific">Slackia heliotrinireducens (strain ATCC 29202 / DSM 20476 / NCTC 11029 / RHS 1)</name>
    <name type="common">Peptococcus heliotrinreducens</name>
    <dbReference type="NCBI Taxonomy" id="471855"/>
    <lineage>
        <taxon>Bacteria</taxon>
        <taxon>Bacillati</taxon>
        <taxon>Actinomycetota</taxon>
        <taxon>Coriobacteriia</taxon>
        <taxon>Eggerthellales</taxon>
        <taxon>Eggerthellaceae</taxon>
        <taxon>Slackia</taxon>
    </lineage>
</organism>
<dbReference type="InterPro" id="IPR004013">
    <property type="entry name" value="PHP_dom"/>
</dbReference>
<evidence type="ECO:0000256" key="1">
    <source>
        <dbReference type="ARBA" id="ARBA00004970"/>
    </source>
</evidence>
<dbReference type="KEGG" id="shi:Shel_15210"/>
<dbReference type="STRING" id="471855.Shel_15210"/>
<dbReference type="EC" id="3.1.3.15" evidence="3 8"/>
<keyword evidence="11" id="KW-1185">Reference proteome</keyword>
<gene>
    <name evidence="10" type="ordered locus">Shel_15210</name>
</gene>
<evidence type="ECO:0000256" key="4">
    <source>
        <dbReference type="ARBA" id="ARBA00022605"/>
    </source>
</evidence>
<dbReference type="AlphaFoldDB" id="C7N6K6"/>
<comment type="pathway">
    <text evidence="1 8">Amino-acid biosynthesis; L-histidine biosynthesis; L-histidine from 5-phospho-alpha-D-ribose 1-diphosphate: step 8/9.</text>
</comment>
<dbReference type="InterPro" id="IPR010140">
    <property type="entry name" value="Histidinol_P_phosphatase_HisJ"/>
</dbReference>
<keyword evidence="5 8" id="KW-0378">Hydrolase</keyword>
<sequence>MQRAPIVDCHMHTFHSDGEPSVEENVQAALAAGCRIMAATDHLALAEWMDCSIERDRIEAYWQDIAEARGRHPEIEIVCGFEADWYPGVENDISFIRPAATYVLGSVHYLDEYAIDWDGDLQIWELMSADDVWKRYVDDWCEACFCPFGFDSMAHPDLIKLFGRGEHAPSRPLEQMWGQMAEAAREADVHVEINTAALRKHLGEFYPSPGLLRAFFDAEVPITVGSDAHKAQDVCAGIQDAYRFAFETGYRTLDVPRALGGWTTFEL</sequence>
<dbReference type="EMBL" id="CP001684">
    <property type="protein sequence ID" value="ACV22541.1"/>
    <property type="molecule type" value="Genomic_DNA"/>
</dbReference>
<name>C7N6K6_SLAHD</name>
<evidence type="ECO:0000256" key="3">
    <source>
        <dbReference type="ARBA" id="ARBA00013085"/>
    </source>
</evidence>
<protein>
    <recommendedName>
        <fullName evidence="3 8">Histidinol-phosphatase</fullName>
        <shortName evidence="8">HolPase</shortName>
        <ecNumber evidence="3 8">3.1.3.15</ecNumber>
    </recommendedName>
</protein>
<keyword evidence="4 8" id="KW-0028">Amino-acid biosynthesis</keyword>
<feature type="domain" description="PHP" evidence="9">
    <location>
        <begin position="8"/>
        <end position="196"/>
    </location>
</feature>
<dbReference type="eggNOG" id="COG1387">
    <property type="taxonomic scope" value="Bacteria"/>
</dbReference>
<dbReference type="Gene3D" id="3.20.20.140">
    <property type="entry name" value="Metal-dependent hydrolases"/>
    <property type="match status" value="1"/>
</dbReference>
<dbReference type="PANTHER" id="PTHR21039">
    <property type="entry name" value="HISTIDINOL PHOSPHATASE-RELATED"/>
    <property type="match status" value="1"/>
</dbReference>
<comment type="similarity">
    <text evidence="2 8">Belongs to the PHP hydrolase family. HisK subfamily.</text>
</comment>
<dbReference type="Proteomes" id="UP000002026">
    <property type="component" value="Chromosome"/>
</dbReference>
<keyword evidence="6 8" id="KW-0368">Histidine biosynthesis</keyword>